<dbReference type="Gene3D" id="1.10.533.10">
    <property type="entry name" value="Death Domain, Fas"/>
    <property type="match status" value="1"/>
</dbReference>
<gene>
    <name evidence="2" type="ORF">NQ318_007607</name>
</gene>
<name>A0AAV8YDH9_9CUCU</name>
<dbReference type="InterPro" id="IPR029397">
    <property type="entry name" value="Tube_Death"/>
</dbReference>
<proteinExistence type="predicted"/>
<comment type="caution">
    <text evidence="2">The sequence shown here is derived from an EMBL/GenBank/DDBJ whole genome shotgun (WGS) entry which is preliminary data.</text>
</comment>
<organism evidence="2 3">
    <name type="scientific">Aromia moschata</name>
    <dbReference type="NCBI Taxonomy" id="1265417"/>
    <lineage>
        <taxon>Eukaryota</taxon>
        <taxon>Metazoa</taxon>
        <taxon>Ecdysozoa</taxon>
        <taxon>Arthropoda</taxon>
        <taxon>Hexapoda</taxon>
        <taxon>Insecta</taxon>
        <taxon>Pterygota</taxon>
        <taxon>Neoptera</taxon>
        <taxon>Endopterygota</taxon>
        <taxon>Coleoptera</taxon>
        <taxon>Polyphaga</taxon>
        <taxon>Cucujiformia</taxon>
        <taxon>Chrysomeloidea</taxon>
        <taxon>Cerambycidae</taxon>
        <taxon>Cerambycinae</taxon>
        <taxon>Callichromatini</taxon>
        <taxon>Aromia</taxon>
    </lineage>
</organism>
<accession>A0AAV8YDH9</accession>
<sequence length="182" mass="21391">MTINKRYQMDPSLEIRKLSPRYVRELVQILETHELWKRLMSIIPKKLERNNYICDITLENQHKYHSEHFKLIENASEKFRRACTEILFDEWGTSGRIRPALGHLLYLLTRAKLFRAADYVAITLLNQARPERPDTGPEALISVTLPKSPKQKDKNLEEIEKLLDEINYPSSAMLIIRSNSMK</sequence>
<evidence type="ECO:0000313" key="3">
    <source>
        <dbReference type="Proteomes" id="UP001162162"/>
    </source>
</evidence>
<evidence type="ECO:0000259" key="1">
    <source>
        <dbReference type="Pfam" id="PF14786"/>
    </source>
</evidence>
<dbReference type="EMBL" id="JAPWTK010000134">
    <property type="protein sequence ID" value="KAJ8948603.1"/>
    <property type="molecule type" value="Genomic_DNA"/>
</dbReference>
<reference evidence="2" key="1">
    <citation type="journal article" date="2023" name="Insect Mol. Biol.">
        <title>Genome sequencing provides insights into the evolution of gene families encoding plant cell wall-degrading enzymes in longhorned beetles.</title>
        <authorList>
            <person name="Shin N.R."/>
            <person name="Okamura Y."/>
            <person name="Kirsch R."/>
            <person name="Pauchet Y."/>
        </authorList>
    </citation>
    <scope>NUCLEOTIDE SEQUENCE</scope>
    <source>
        <strain evidence="2">AMC_N1</strain>
    </source>
</reference>
<feature type="domain" description="Tube Death" evidence="1">
    <location>
        <begin position="13"/>
        <end position="143"/>
    </location>
</feature>
<protein>
    <recommendedName>
        <fullName evidence="1">Tube Death domain-containing protein</fullName>
    </recommendedName>
</protein>
<dbReference type="Pfam" id="PF14786">
    <property type="entry name" value="Death_2"/>
    <property type="match status" value="1"/>
</dbReference>
<dbReference type="SUPFAM" id="SSF47986">
    <property type="entry name" value="DEATH domain"/>
    <property type="match status" value="1"/>
</dbReference>
<dbReference type="CDD" id="cd08308">
    <property type="entry name" value="Death_Tube"/>
    <property type="match status" value="1"/>
</dbReference>
<dbReference type="Proteomes" id="UP001162162">
    <property type="component" value="Unassembled WGS sequence"/>
</dbReference>
<evidence type="ECO:0000313" key="2">
    <source>
        <dbReference type="EMBL" id="KAJ8948603.1"/>
    </source>
</evidence>
<dbReference type="InterPro" id="IPR011029">
    <property type="entry name" value="DEATH-like_dom_sf"/>
</dbReference>
<dbReference type="AlphaFoldDB" id="A0AAV8YDH9"/>
<keyword evidence="3" id="KW-1185">Reference proteome</keyword>